<evidence type="ECO:0000313" key="1">
    <source>
        <dbReference type="EMBL" id="ROS45112.1"/>
    </source>
</evidence>
<dbReference type="EMBL" id="RKHY01000001">
    <property type="protein sequence ID" value="ROS45112.1"/>
    <property type="molecule type" value="Genomic_DNA"/>
</dbReference>
<dbReference type="RefSeq" id="WP_020419212.1">
    <property type="nucleotide sequence ID" value="NZ_JBIWJZ010000003.1"/>
</dbReference>
<dbReference type="GeneID" id="301848798"/>
<dbReference type="Proteomes" id="UP000274843">
    <property type="component" value="Unassembled WGS sequence"/>
</dbReference>
<comment type="caution">
    <text evidence="1">The sequence shown here is derived from an EMBL/GenBank/DDBJ whole genome shotgun (WGS) entry which is preliminary data.</text>
</comment>
<gene>
    <name evidence="1" type="ORF">EDD35_7570</name>
</gene>
<organism evidence="1 2">
    <name type="scientific">Amycolatopsis thermoflava</name>
    <dbReference type="NCBI Taxonomy" id="84480"/>
    <lineage>
        <taxon>Bacteria</taxon>
        <taxon>Bacillati</taxon>
        <taxon>Actinomycetota</taxon>
        <taxon>Actinomycetes</taxon>
        <taxon>Pseudonocardiales</taxon>
        <taxon>Pseudonocardiaceae</taxon>
        <taxon>Amycolatopsis</taxon>
        <taxon>Amycolatopsis methanolica group</taxon>
    </lineage>
</organism>
<accession>A0A3N2H851</accession>
<evidence type="ECO:0000313" key="2">
    <source>
        <dbReference type="Proteomes" id="UP000274843"/>
    </source>
</evidence>
<protein>
    <recommendedName>
        <fullName evidence="3">ABM domain-containing protein</fullName>
    </recommendedName>
</protein>
<proteinExistence type="predicted"/>
<sequence length="101" mass="10884">MPYFVEFVHYRTDLPEDRLVALRSAAILAVRDAHPDLLSVPALSRGEDGSWTDVWIYRTQEAAEKANAGAGDIPEFTAFAGALSGVEITAGHMPESAVSPL</sequence>
<name>A0A3N2H851_9PSEU</name>
<evidence type="ECO:0008006" key="3">
    <source>
        <dbReference type="Google" id="ProtNLM"/>
    </source>
</evidence>
<dbReference type="AlphaFoldDB" id="A0A3N2H851"/>
<keyword evidence="2" id="KW-1185">Reference proteome</keyword>
<reference evidence="1 2" key="1">
    <citation type="submission" date="2018-11" db="EMBL/GenBank/DDBJ databases">
        <title>Sequencing the genomes of 1000 actinobacteria strains.</title>
        <authorList>
            <person name="Klenk H.-P."/>
        </authorList>
    </citation>
    <scope>NUCLEOTIDE SEQUENCE [LARGE SCALE GENOMIC DNA]</scope>
    <source>
        <strain evidence="1 2">DSM 44348</strain>
    </source>
</reference>